<keyword evidence="5" id="KW-0217">Developmental protein</keyword>
<dbReference type="Gene3D" id="3.30.160.60">
    <property type="entry name" value="Classic Zinc Finger"/>
    <property type="match status" value="3"/>
</dbReference>
<evidence type="ECO:0000256" key="2">
    <source>
        <dbReference type="ARBA" id="ARBA00004123"/>
    </source>
</evidence>
<protein>
    <recommendedName>
        <fullName evidence="4">Protein hunchback</fullName>
    </recommendedName>
</protein>
<comment type="function">
    <text evidence="1">Gap class segmentation protein that controls development of head structures.</text>
</comment>
<sequence length="634" mass="71658">MKEEEEEEEEEVEEEEEGMMFDKRYFIRYSSIHIASDKMRGNWETAEPLVHAPNQQRQQQQQTTVEEQRHPLHSPTTPAWGIADRIVKAEPTEDKNNDSGVSPDHYTSNSASPRSRRSSSTANCSLSPGSANSQDSNNMQCSTFDYSPQRMFKNCGSPLEYTRHHTMDDRQTEQAMDVVSSTVKQSNEDIELGQDILQCPICAFTTFNRLKFTEHLATHCSTKCDTPDFVNTVLSQLTASGSIQDESTSSPTHGERSEHESEEPDEPGLRIPRVNSQGKVKTFRCKQCNFMAITKLEFWEHSRGHIKAEKLLTCPKCPFVTEYKHHLEYHLRNHFGSKPFKCDKCSYSCVNKSMLNSHLKSHSNIYQYRCANCSYATKYCHSLKLHLRKYSHQPAMVLNADGSPNPLPIIDVYGTRRGPKQKSLKSDEDASQSNSVPTNNNMQIPMTCFAGNNTLNGVSNGYPQVPKMNEIPAAPSFEIEDPCVDAKATPLDLSKPVYVDSNVQRPPANSPKATGTSRRKGRAVKLDRRVVEEDTDEEQQQQQQPPEEQEVTFEPPAASSPGSRDGKEPVERSFAVVNNEFTCQYCEIAFGNVVMYTVHMGYHGYNDPYTCNMCGHECTDKVSFFLHIARSKHS</sequence>
<keyword evidence="9 13" id="KW-0863">Zinc-finger</keyword>
<feature type="region of interest" description="Disordered" evidence="14">
    <location>
        <begin position="497"/>
        <end position="569"/>
    </location>
</feature>
<dbReference type="PROSITE" id="PS00028">
    <property type="entry name" value="ZINC_FINGER_C2H2_1"/>
    <property type="match status" value="3"/>
</dbReference>
<gene>
    <name evidence="16" type="ORF">WH47_06747</name>
</gene>
<evidence type="ECO:0000313" key="16">
    <source>
        <dbReference type="EMBL" id="KOC70707.1"/>
    </source>
</evidence>
<dbReference type="PANTHER" id="PTHR24392">
    <property type="entry name" value="ZINC FINGER PROTEIN"/>
    <property type="match status" value="1"/>
</dbReference>
<keyword evidence="12" id="KW-0539">Nucleus</keyword>
<keyword evidence="8" id="KW-0677">Repeat</keyword>
<evidence type="ECO:0000256" key="10">
    <source>
        <dbReference type="ARBA" id="ARBA00022833"/>
    </source>
</evidence>
<proteinExistence type="inferred from homology"/>
<evidence type="ECO:0000256" key="8">
    <source>
        <dbReference type="ARBA" id="ARBA00022737"/>
    </source>
</evidence>
<comment type="similarity">
    <text evidence="3">Belongs to the hunchback C2H2-type zinc-finger protein family.</text>
</comment>
<feature type="compositionally biased region" description="Acidic residues" evidence="14">
    <location>
        <begin position="1"/>
        <end position="19"/>
    </location>
</feature>
<dbReference type="FunFam" id="3.30.160.60:FF:001301">
    <property type="entry name" value="Blast:Protein hunchback"/>
    <property type="match status" value="1"/>
</dbReference>
<feature type="compositionally biased region" description="Low complexity" evidence="14">
    <location>
        <begin position="107"/>
        <end position="123"/>
    </location>
</feature>
<dbReference type="PANTHER" id="PTHR24392:SF49">
    <property type="entry name" value="PROTEIN HUNCHBACK"/>
    <property type="match status" value="1"/>
</dbReference>
<feature type="region of interest" description="Disordered" evidence="14">
    <location>
        <begin position="240"/>
        <end position="273"/>
    </location>
</feature>
<evidence type="ECO:0000259" key="15">
    <source>
        <dbReference type="PROSITE" id="PS50157"/>
    </source>
</evidence>
<feature type="domain" description="C2H2-type" evidence="15">
    <location>
        <begin position="312"/>
        <end position="339"/>
    </location>
</feature>
<evidence type="ECO:0000256" key="1">
    <source>
        <dbReference type="ARBA" id="ARBA00003983"/>
    </source>
</evidence>
<evidence type="ECO:0000313" key="17">
    <source>
        <dbReference type="Proteomes" id="UP000053825"/>
    </source>
</evidence>
<dbReference type="InterPro" id="IPR036236">
    <property type="entry name" value="Znf_C2H2_sf"/>
</dbReference>
<reference evidence="16 17" key="1">
    <citation type="submission" date="2015-07" db="EMBL/GenBank/DDBJ databases">
        <title>The genome of Habropoda laboriosa.</title>
        <authorList>
            <person name="Pan H."/>
            <person name="Kapheim K."/>
        </authorList>
    </citation>
    <scope>NUCLEOTIDE SEQUENCE [LARGE SCALE GENOMIC DNA]</scope>
    <source>
        <strain evidence="16">0110345459</strain>
    </source>
</reference>
<dbReference type="PROSITE" id="PS50157">
    <property type="entry name" value="ZINC_FINGER_C2H2_2"/>
    <property type="match status" value="2"/>
</dbReference>
<dbReference type="AlphaFoldDB" id="A0A0L7RI90"/>
<dbReference type="OrthoDB" id="10015593at2759"/>
<dbReference type="InterPro" id="IPR013087">
    <property type="entry name" value="Znf_C2H2_type"/>
</dbReference>
<feature type="region of interest" description="Disordered" evidence="14">
    <location>
        <begin position="52"/>
        <end position="141"/>
    </location>
</feature>
<dbReference type="GO" id="GO:0035282">
    <property type="term" value="P:segmentation"/>
    <property type="evidence" value="ECO:0007669"/>
    <property type="project" value="UniProtKB-KW"/>
</dbReference>
<name>A0A0L7RI90_9HYME</name>
<accession>A0A0L7RI90</accession>
<feature type="compositionally biased region" description="Polar residues" evidence="14">
    <location>
        <begin position="431"/>
        <end position="443"/>
    </location>
</feature>
<keyword evidence="6" id="KW-0302">Gap protein</keyword>
<organism evidence="16 17">
    <name type="scientific">Habropoda laboriosa</name>
    <dbReference type="NCBI Taxonomy" id="597456"/>
    <lineage>
        <taxon>Eukaryota</taxon>
        <taxon>Metazoa</taxon>
        <taxon>Ecdysozoa</taxon>
        <taxon>Arthropoda</taxon>
        <taxon>Hexapoda</taxon>
        <taxon>Insecta</taxon>
        <taxon>Pterygota</taxon>
        <taxon>Neoptera</taxon>
        <taxon>Endopterygota</taxon>
        <taxon>Hymenoptera</taxon>
        <taxon>Apocrita</taxon>
        <taxon>Aculeata</taxon>
        <taxon>Apoidea</taxon>
        <taxon>Anthophila</taxon>
        <taxon>Apidae</taxon>
        <taxon>Habropoda</taxon>
    </lineage>
</organism>
<feature type="compositionally biased region" description="Basic and acidic residues" evidence="14">
    <location>
        <begin position="85"/>
        <end position="97"/>
    </location>
</feature>
<keyword evidence="7" id="KW-0479">Metal-binding</keyword>
<dbReference type="SUPFAM" id="SSF57667">
    <property type="entry name" value="beta-beta-alpha zinc fingers"/>
    <property type="match status" value="3"/>
</dbReference>
<dbReference type="EMBL" id="KQ414583">
    <property type="protein sequence ID" value="KOC70707.1"/>
    <property type="molecule type" value="Genomic_DNA"/>
</dbReference>
<feature type="region of interest" description="Disordered" evidence="14">
    <location>
        <begin position="412"/>
        <end position="443"/>
    </location>
</feature>
<dbReference type="GO" id="GO:0000977">
    <property type="term" value="F:RNA polymerase II transcription regulatory region sequence-specific DNA binding"/>
    <property type="evidence" value="ECO:0007669"/>
    <property type="project" value="UniProtKB-ARBA"/>
</dbReference>
<keyword evidence="17" id="KW-1185">Reference proteome</keyword>
<dbReference type="GO" id="GO:0008270">
    <property type="term" value="F:zinc ion binding"/>
    <property type="evidence" value="ECO:0007669"/>
    <property type="project" value="UniProtKB-KW"/>
</dbReference>
<evidence type="ECO:0000256" key="11">
    <source>
        <dbReference type="ARBA" id="ARBA00023125"/>
    </source>
</evidence>
<feature type="compositionally biased region" description="Low complexity" evidence="14">
    <location>
        <begin position="55"/>
        <end position="65"/>
    </location>
</feature>
<feature type="domain" description="C2H2-type" evidence="15">
    <location>
        <begin position="340"/>
        <end position="367"/>
    </location>
</feature>
<feature type="compositionally biased region" description="Polar residues" evidence="14">
    <location>
        <begin position="124"/>
        <end position="141"/>
    </location>
</feature>
<evidence type="ECO:0000256" key="13">
    <source>
        <dbReference type="PROSITE-ProRule" id="PRU00042"/>
    </source>
</evidence>
<evidence type="ECO:0000256" key="4">
    <source>
        <dbReference type="ARBA" id="ARBA00013638"/>
    </source>
</evidence>
<dbReference type="GO" id="GO:0000122">
    <property type="term" value="P:negative regulation of transcription by RNA polymerase II"/>
    <property type="evidence" value="ECO:0007669"/>
    <property type="project" value="UniProtKB-ARBA"/>
</dbReference>
<comment type="subcellular location">
    <subcellularLocation>
        <location evidence="2">Nucleus</location>
    </subcellularLocation>
</comment>
<feature type="compositionally biased region" description="Polar residues" evidence="14">
    <location>
        <begin position="240"/>
        <end position="252"/>
    </location>
</feature>
<feature type="region of interest" description="Disordered" evidence="14">
    <location>
        <begin position="1"/>
        <end position="21"/>
    </location>
</feature>
<dbReference type="FunFam" id="3.30.160.60:FF:001482">
    <property type="entry name" value="Hunchback"/>
    <property type="match status" value="1"/>
</dbReference>
<dbReference type="STRING" id="597456.A0A0L7RI90"/>
<evidence type="ECO:0000256" key="7">
    <source>
        <dbReference type="ARBA" id="ARBA00022723"/>
    </source>
</evidence>
<keyword evidence="11" id="KW-0238">DNA-binding</keyword>
<dbReference type="SMART" id="SM00355">
    <property type="entry name" value="ZnF_C2H2"/>
    <property type="match status" value="7"/>
</dbReference>
<dbReference type="GO" id="GO:0005634">
    <property type="term" value="C:nucleus"/>
    <property type="evidence" value="ECO:0007669"/>
    <property type="project" value="UniProtKB-SubCell"/>
</dbReference>
<dbReference type="Proteomes" id="UP000053825">
    <property type="component" value="Unassembled WGS sequence"/>
</dbReference>
<evidence type="ECO:0000256" key="5">
    <source>
        <dbReference type="ARBA" id="ARBA00022473"/>
    </source>
</evidence>
<dbReference type="Pfam" id="PF00096">
    <property type="entry name" value="zf-C2H2"/>
    <property type="match status" value="1"/>
</dbReference>
<evidence type="ECO:0000256" key="3">
    <source>
        <dbReference type="ARBA" id="ARBA00007746"/>
    </source>
</evidence>
<evidence type="ECO:0000256" key="9">
    <source>
        <dbReference type="ARBA" id="ARBA00022771"/>
    </source>
</evidence>
<evidence type="ECO:0000256" key="12">
    <source>
        <dbReference type="ARBA" id="ARBA00023242"/>
    </source>
</evidence>
<dbReference type="GO" id="GO:0040034">
    <property type="term" value="P:regulation of development, heterochronic"/>
    <property type="evidence" value="ECO:0007669"/>
    <property type="project" value="UniProtKB-ARBA"/>
</dbReference>
<evidence type="ECO:0000256" key="6">
    <source>
        <dbReference type="ARBA" id="ARBA00022492"/>
    </source>
</evidence>
<keyword evidence="10" id="KW-0862">Zinc</keyword>
<evidence type="ECO:0000256" key="14">
    <source>
        <dbReference type="SAM" id="MobiDB-lite"/>
    </source>
</evidence>